<proteinExistence type="predicted"/>
<evidence type="ECO:0000259" key="2">
    <source>
        <dbReference type="Pfam" id="PF07859"/>
    </source>
</evidence>
<feature type="domain" description="Alpha/beta hydrolase fold-3" evidence="2">
    <location>
        <begin position="65"/>
        <end position="267"/>
    </location>
</feature>
<dbReference type="AlphaFoldDB" id="A0A1C0ZU34"/>
<evidence type="ECO:0000313" key="3">
    <source>
        <dbReference type="EMBL" id="OCT11595.1"/>
    </source>
</evidence>
<dbReference type="InterPro" id="IPR029058">
    <property type="entry name" value="AB_hydrolase_fold"/>
</dbReference>
<dbReference type="SUPFAM" id="SSF53474">
    <property type="entry name" value="alpha/beta-Hydrolases"/>
    <property type="match status" value="1"/>
</dbReference>
<dbReference type="STRING" id="512399.A8709_07105"/>
<protein>
    <recommendedName>
        <fullName evidence="2">Alpha/beta hydrolase fold-3 domain-containing protein</fullName>
    </recommendedName>
</protein>
<dbReference type="Proteomes" id="UP000093309">
    <property type="component" value="Unassembled WGS sequence"/>
</dbReference>
<dbReference type="InterPro" id="IPR013094">
    <property type="entry name" value="AB_hydrolase_3"/>
</dbReference>
<evidence type="ECO:0000313" key="4">
    <source>
        <dbReference type="Proteomes" id="UP000093309"/>
    </source>
</evidence>
<sequence>METVFKFIPLRDRRDEDNFNKSLQTSNAPYILPEKYRVKYEVEEYEGFTDTFVIYPENNSSDLFIFYLHGGGYWSQPLSFHFKFFKNVSKELNANFILPVYPKAPSYHAIDVHKMIMERYLYLIHDKGVSAENIILMGESAGGGLALSFLQVLRDQGLPLPKQAILISPWLDVTNTNPAMIDIQPYDPLLNIESLGYGGIIYAGDLDPKDPLVSPIYGDLERLPPITLFSGTHDILHADILKYSKIATEKRWDVTLYTYEKMNHCFVGFPIPEGKEALGIISNIIRGNK</sequence>
<dbReference type="PANTHER" id="PTHR48081">
    <property type="entry name" value="AB HYDROLASE SUPERFAMILY PROTEIN C4A8.06C"/>
    <property type="match status" value="1"/>
</dbReference>
<gene>
    <name evidence="3" type="ORF">A8709_07105</name>
</gene>
<comment type="caution">
    <text evidence="3">The sequence shown here is derived from an EMBL/GenBank/DDBJ whole genome shotgun (WGS) entry which is preliminary data.</text>
</comment>
<keyword evidence="4" id="KW-1185">Reference proteome</keyword>
<dbReference type="InterPro" id="IPR050300">
    <property type="entry name" value="GDXG_lipolytic_enzyme"/>
</dbReference>
<keyword evidence="1" id="KW-0378">Hydrolase</keyword>
<organism evidence="3 4">
    <name type="scientific">Paenibacillus pectinilyticus</name>
    <dbReference type="NCBI Taxonomy" id="512399"/>
    <lineage>
        <taxon>Bacteria</taxon>
        <taxon>Bacillati</taxon>
        <taxon>Bacillota</taxon>
        <taxon>Bacilli</taxon>
        <taxon>Bacillales</taxon>
        <taxon>Paenibacillaceae</taxon>
        <taxon>Paenibacillus</taxon>
    </lineage>
</organism>
<dbReference type="PANTHER" id="PTHR48081:SF8">
    <property type="entry name" value="ALPHA_BETA HYDROLASE FOLD-3 DOMAIN-CONTAINING PROTEIN-RELATED"/>
    <property type="match status" value="1"/>
</dbReference>
<dbReference type="Pfam" id="PF07859">
    <property type="entry name" value="Abhydrolase_3"/>
    <property type="match status" value="1"/>
</dbReference>
<dbReference type="Gene3D" id="3.40.50.1820">
    <property type="entry name" value="alpha/beta hydrolase"/>
    <property type="match status" value="1"/>
</dbReference>
<dbReference type="EMBL" id="LYPC01000028">
    <property type="protein sequence ID" value="OCT11595.1"/>
    <property type="molecule type" value="Genomic_DNA"/>
</dbReference>
<name>A0A1C0ZU34_9BACL</name>
<accession>A0A1C0ZU34</accession>
<dbReference type="GO" id="GO:0016787">
    <property type="term" value="F:hydrolase activity"/>
    <property type="evidence" value="ECO:0007669"/>
    <property type="project" value="UniProtKB-KW"/>
</dbReference>
<evidence type="ECO:0000256" key="1">
    <source>
        <dbReference type="ARBA" id="ARBA00022801"/>
    </source>
</evidence>
<reference evidence="4" key="1">
    <citation type="submission" date="2016-05" db="EMBL/GenBank/DDBJ databases">
        <title>Paenibacillus oryzae. sp. nov., isolated from the rice root.</title>
        <authorList>
            <person name="Zhang J."/>
            <person name="Zhang X."/>
        </authorList>
    </citation>
    <scope>NUCLEOTIDE SEQUENCE [LARGE SCALE GENOMIC DNA]</scope>
    <source>
        <strain evidence="4">KCTC13222</strain>
    </source>
</reference>